<feature type="region of interest" description="Disordered" evidence="1">
    <location>
        <begin position="1"/>
        <end position="22"/>
    </location>
</feature>
<dbReference type="InterPro" id="IPR035940">
    <property type="entry name" value="CAP_sf"/>
</dbReference>
<feature type="compositionally biased region" description="Basic residues" evidence="1">
    <location>
        <begin position="1"/>
        <end position="21"/>
    </location>
</feature>
<dbReference type="PATRIC" id="fig|38300.4.peg.1624"/>
<dbReference type="AlphaFoldDB" id="A0A0M3QHI8"/>
<accession>A0A0M3QHI8</accession>
<feature type="compositionally biased region" description="Low complexity" evidence="1">
    <location>
        <begin position="60"/>
        <end position="114"/>
    </location>
</feature>
<dbReference type="PANTHER" id="PTHR31157">
    <property type="entry name" value="SCP DOMAIN-CONTAINING PROTEIN"/>
    <property type="match status" value="1"/>
</dbReference>
<feature type="region of interest" description="Disordered" evidence="1">
    <location>
        <begin position="42"/>
        <end position="160"/>
    </location>
</feature>
<evidence type="ECO:0000313" key="2">
    <source>
        <dbReference type="EMBL" id="ALC19829.1"/>
    </source>
</evidence>
<dbReference type="PANTHER" id="PTHR31157:SF1">
    <property type="entry name" value="SCP DOMAIN-CONTAINING PROTEIN"/>
    <property type="match status" value="1"/>
</dbReference>
<dbReference type="RefSeq" id="WP_005309990.1">
    <property type="nucleotide sequence ID" value="NZ_CP011340.1"/>
</dbReference>
<dbReference type="GeneID" id="97237416"/>
<dbReference type="InterPro" id="IPR014044">
    <property type="entry name" value="CAP_dom"/>
</dbReference>
<dbReference type="CDD" id="cd05379">
    <property type="entry name" value="CAP_bacterial"/>
    <property type="match status" value="1"/>
</dbReference>
<reference evidence="2 3" key="1">
    <citation type="submission" date="2015-08" db="EMBL/GenBank/DDBJ databases">
        <title>Genome sequence of the pristinamycin over-producing bacterium Streptomyces pristinaespiralis HCCB10218.</title>
        <authorList>
            <person name="Tian J."/>
            <person name="Yang J."/>
            <person name="Li L."/>
            <person name="Ruan L."/>
            <person name="Wei W."/>
            <person name="Zheng G."/>
            <person name="Wei Z."/>
            <person name="Yang S."/>
            <person name="Ge M."/>
            <person name="Jiang W."/>
            <person name="Lu Y."/>
        </authorList>
    </citation>
    <scope>NUCLEOTIDE SEQUENCE [LARGE SCALE GENOMIC DNA]</scope>
    <source>
        <strain evidence="2 3">HCCB 10218</strain>
    </source>
</reference>
<name>A0A0M3QHI8_STRPR</name>
<dbReference type="EMBL" id="CP011340">
    <property type="protein sequence ID" value="ALC19829.1"/>
    <property type="molecule type" value="Genomic_DNA"/>
</dbReference>
<evidence type="ECO:0000313" key="3">
    <source>
        <dbReference type="Proteomes" id="UP000060513"/>
    </source>
</evidence>
<feature type="compositionally biased region" description="Gly residues" evidence="1">
    <location>
        <begin position="130"/>
        <end position="155"/>
    </location>
</feature>
<organism evidence="2">
    <name type="scientific">Streptomyces pristinaespiralis</name>
    <dbReference type="NCBI Taxonomy" id="38300"/>
    <lineage>
        <taxon>Bacteria</taxon>
        <taxon>Bacillati</taxon>
        <taxon>Actinomycetota</taxon>
        <taxon>Actinomycetes</taxon>
        <taxon>Kitasatosporales</taxon>
        <taxon>Streptomycetaceae</taxon>
        <taxon>Streptomyces</taxon>
    </lineage>
</organism>
<gene>
    <name evidence="2" type="ORF">SPRI_1523</name>
</gene>
<protein>
    <submittedName>
        <fullName evidence="2">Putative membrane protein</fullName>
    </submittedName>
</protein>
<dbReference type="OrthoDB" id="68195at2"/>
<dbReference type="KEGG" id="spri:SPRI_1523"/>
<evidence type="ECO:0000256" key="1">
    <source>
        <dbReference type="SAM" id="MobiDB-lite"/>
    </source>
</evidence>
<proteinExistence type="predicted"/>
<dbReference type="Proteomes" id="UP000060513">
    <property type="component" value="Chromosome"/>
</dbReference>
<dbReference type="STRING" id="38300.SPRI_1523"/>
<dbReference type="OMA" id="NYFDHQS"/>
<dbReference type="SUPFAM" id="SSF55797">
    <property type="entry name" value="PR-1-like"/>
    <property type="match status" value="1"/>
</dbReference>
<sequence>MGSRRTARPNARSHARPKAGLRARSAVLALGVITVTAGVGVTLATGDGDDGGASRVETNAAADAAEAGGEQSAASPSLLASPSPSASASASASPRPSATASAAPKRAPSPSASTTKPRPRTTTQAATGASSGGDRPGSSSGGSGSGTSGGSGGSDSSGPEAQVLSLVNKERAAAGCSPLTANAKLTQAADDYSDVMARSGVMSHTGPDGSTMTSRVEAAGYVWSTLGENIARGQADAASVMNSWMNSPGHRANILNCSFKELGVGVHFGDGGPWWTQNFGAGR</sequence>
<dbReference type="Pfam" id="PF00188">
    <property type="entry name" value="CAP"/>
    <property type="match status" value="1"/>
</dbReference>
<dbReference type="Gene3D" id="3.40.33.10">
    <property type="entry name" value="CAP"/>
    <property type="match status" value="1"/>
</dbReference>